<keyword evidence="2" id="KW-1185">Reference proteome</keyword>
<dbReference type="Pfam" id="PF09929">
    <property type="entry name" value="DUF2161"/>
    <property type="match status" value="1"/>
</dbReference>
<comment type="caution">
    <text evidence="1">The sequence shown here is derived from an EMBL/GenBank/DDBJ whole genome shotgun (WGS) entry which is preliminary data.</text>
</comment>
<sequence>MRAPKPKETDLYLPVKTLLEGQGYTVKGEIGAADIVAVRGDEDPVVVELKTGFSLSLFHQGIERQAITDQVYIAVPRGTGRAFLKAIAANTSLCRRLGLGLMTVRLKDGLVEVHADPAPYRPRKSNIKKARLLKEFARRTGDPNSGGATRQGLMTAYRQDALRCARILAELGPTKAALVAKASGVDRARALMADNHYGWFERVATGIYGLCDKGSEALVFHGDPDSPAEIADPGDTPN</sequence>
<dbReference type="Proteomes" id="UP001081283">
    <property type="component" value="Unassembled WGS sequence"/>
</dbReference>
<evidence type="ECO:0000313" key="1">
    <source>
        <dbReference type="EMBL" id="MCY0094574.1"/>
    </source>
</evidence>
<dbReference type="RefSeq" id="WP_267612516.1">
    <property type="nucleotide sequence ID" value="NZ_JAOVZQ010000001.1"/>
</dbReference>
<reference evidence="1" key="1">
    <citation type="submission" date="2022-10" db="EMBL/GenBank/DDBJ databases">
        <title>Hoeflea sp. J2-29, isolated from marine algae.</title>
        <authorList>
            <person name="Kristyanto S."/>
            <person name="Kim J.M."/>
            <person name="Jeon C.O."/>
        </authorList>
    </citation>
    <scope>NUCLEOTIDE SEQUENCE</scope>
    <source>
        <strain evidence="1">J2-29</strain>
    </source>
</reference>
<name>A0ABT3YFI9_9HYPH</name>
<protein>
    <submittedName>
        <fullName evidence="1">DUF2161 family putative PD-(D/E)XK-type phosphodiesterase</fullName>
    </submittedName>
</protein>
<dbReference type="EMBL" id="JAOVZQ010000001">
    <property type="protein sequence ID" value="MCY0094574.1"/>
    <property type="molecule type" value="Genomic_DNA"/>
</dbReference>
<evidence type="ECO:0000313" key="2">
    <source>
        <dbReference type="Proteomes" id="UP001081283"/>
    </source>
</evidence>
<dbReference type="InterPro" id="IPR018679">
    <property type="entry name" value="DUF2161"/>
</dbReference>
<accession>A0ABT3YFI9</accession>
<organism evidence="1 2">
    <name type="scientific">Hoeflea ulvae</name>
    <dbReference type="NCBI Taxonomy" id="2983764"/>
    <lineage>
        <taxon>Bacteria</taxon>
        <taxon>Pseudomonadati</taxon>
        <taxon>Pseudomonadota</taxon>
        <taxon>Alphaproteobacteria</taxon>
        <taxon>Hyphomicrobiales</taxon>
        <taxon>Rhizobiaceae</taxon>
        <taxon>Hoeflea</taxon>
    </lineage>
</organism>
<gene>
    <name evidence="1" type="ORF">OEG82_11120</name>
</gene>
<proteinExistence type="predicted"/>